<protein>
    <submittedName>
        <fullName evidence="1">Uncharacterized protein</fullName>
    </submittedName>
</protein>
<accession>A0A843USZ1</accession>
<organism evidence="1 2">
    <name type="scientific">Colocasia esculenta</name>
    <name type="common">Wild taro</name>
    <name type="synonym">Arum esculentum</name>
    <dbReference type="NCBI Taxonomy" id="4460"/>
    <lineage>
        <taxon>Eukaryota</taxon>
        <taxon>Viridiplantae</taxon>
        <taxon>Streptophyta</taxon>
        <taxon>Embryophyta</taxon>
        <taxon>Tracheophyta</taxon>
        <taxon>Spermatophyta</taxon>
        <taxon>Magnoliopsida</taxon>
        <taxon>Liliopsida</taxon>
        <taxon>Araceae</taxon>
        <taxon>Aroideae</taxon>
        <taxon>Colocasieae</taxon>
        <taxon>Colocasia</taxon>
    </lineage>
</organism>
<gene>
    <name evidence="1" type="ORF">Taro_017341</name>
</gene>
<evidence type="ECO:0000313" key="2">
    <source>
        <dbReference type="Proteomes" id="UP000652761"/>
    </source>
</evidence>
<proteinExistence type="predicted"/>
<dbReference type="Proteomes" id="UP000652761">
    <property type="component" value="Unassembled WGS sequence"/>
</dbReference>
<dbReference type="AlphaFoldDB" id="A0A843USZ1"/>
<sequence>MSINACCAASSAMLSMSALIGDRRLAIVRGERGIASSGDVTEGWETVTERELVQEWRCRSKGRGKVMIYEGTDGWTPRDGGAL</sequence>
<reference evidence="1" key="1">
    <citation type="submission" date="2017-07" db="EMBL/GenBank/DDBJ databases">
        <title>Taro Niue Genome Assembly and Annotation.</title>
        <authorList>
            <person name="Atibalentja N."/>
            <person name="Keating K."/>
            <person name="Fields C.J."/>
        </authorList>
    </citation>
    <scope>NUCLEOTIDE SEQUENCE</scope>
    <source>
        <strain evidence="1">Niue_2</strain>
        <tissue evidence="1">Leaf</tissue>
    </source>
</reference>
<evidence type="ECO:0000313" key="1">
    <source>
        <dbReference type="EMBL" id="MQL84820.1"/>
    </source>
</evidence>
<dbReference type="EMBL" id="NMUH01000789">
    <property type="protein sequence ID" value="MQL84820.1"/>
    <property type="molecule type" value="Genomic_DNA"/>
</dbReference>
<comment type="caution">
    <text evidence="1">The sequence shown here is derived from an EMBL/GenBank/DDBJ whole genome shotgun (WGS) entry which is preliminary data.</text>
</comment>
<name>A0A843USZ1_COLES</name>
<keyword evidence="2" id="KW-1185">Reference proteome</keyword>